<dbReference type="AlphaFoldDB" id="A0A9P5H0T5"/>
<feature type="region of interest" description="Disordered" evidence="1">
    <location>
        <begin position="88"/>
        <end position="109"/>
    </location>
</feature>
<organism evidence="2 3">
    <name type="scientific">Cylindrodendrum hubeiense</name>
    <dbReference type="NCBI Taxonomy" id="595255"/>
    <lineage>
        <taxon>Eukaryota</taxon>
        <taxon>Fungi</taxon>
        <taxon>Dikarya</taxon>
        <taxon>Ascomycota</taxon>
        <taxon>Pezizomycotina</taxon>
        <taxon>Sordariomycetes</taxon>
        <taxon>Hypocreomycetidae</taxon>
        <taxon>Hypocreales</taxon>
        <taxon>Nectriaceae</taxon>
        <taxon>Cylindrodendrum</taxon>
    </lineage>
</organism>
<comment type="caution">
    <text evidence="2">The sequence shown here is derived from an EMBL/GenBank/DDBJ whole genome shotgun (WGS) entry which is preliminary data.</text>
</comment>
<sequence length="121" mass="12392">MPDYGQPTPTAGFPNASFLSPAAGPIAILALGSEQIPWHPESLALKPSHHTLAITLTNPWISPLGASRDAAEGAGAAASHLGQCSQELWNGDTPLGQGHAATSGTPPFWAPLPKALRQSAV</sequence>
<proteinExistence type="predicted"/>
<evidence type="ECO:0000256" key="1">
    <source>
        <dbReference type="SAM" id="MobiDB-lite"/>
    </source>
</evidence>
<evidence type="ECO:0000313" key="3">
    <source>
        <dbReference type="Proteomes" id="UP000722485"/>
    </source>
</evidence>
<evidence type="ECO:0000313" key="2">
    <source>
        <dbReference type="EMBL" id="KAF7544651.1"/>
    </source>
</evidence>
<accession>A0A9P5H0T5</accession>
<protein>
    <submittedName>
        <fullName evidence="2">Uncharacterized protein</fullName>
    </submittedName>
</protein>
<name>A0A9P5H0T5_9HYPO</name>
<dbReference type="EMBL" id="JAANBB010000293">
    <property type="protein sequence ID" value="KAF7544651.1"/>
    <property type="molecule type" value="Genomic_DNA"/>
</dbReference>
<keyword evidence="3" id="KW-1185">Reference proteome</keyword>
<gene>
    <name evidence="2" type="ORF">G7Z17_g9789</name>
</gene>
<reference evidence="2" key="1">
    <citation type="submission" date="2020-03" db="EMBL/GenBank/DDBJ databases">
        <title>Draft Genome Sequence of Cylindrodendrum hubeiense.</title>
        <authorList>
            <person name="Buettner E."/>
            <person name="Kellner H."/>
        </authorList>
    </citation>
    <scope>NUCLEOTIDE SEQUENCE</scope>
    <source>
        <strain evidence="2">IHI 201604</strain>
    </source>
</reference>
<dbReference type="Proteomes" id="UP000722485">
    <property type="component" value="Unassembled WGS sequence"/>
</dbReference>